<protein>
    <submittedName>
        <fullName evidence="2">Uncharacterized protein</fullName>
    </submittedName>
</protein>
<dbReference type="AlphaFoldDB" id="A0A392QFX3"/>
<feature type="region of interest" description="Disordered" evidence="1">
    <location>
        <begin position="27"/>
        <end position="54"/>
    </location>
</feature>
<evidence type="ECO:0000313" key="2">
    <source>
        <dbReference type="EMBL" id="MCI22640.1"/>
    </source>
</evidence>
<feature type="non-terminal residue" evidence="2">
    <location>
        <position position="1"/>
    </location>
</feature>
<keyword evidence="3" id="KW-1185">Reference proteome</keyword>
<name>A0A392QFX3_9FABA</name>
<organism evidence="2 3">
    <name type="scientific">Trifolium medium</name>
    <dbReference type="NCBI Taxonomy" id="97028"/>
    <lineage>
        <taxon>Eukaryota</taxon>
        <taxon>Viridiplantae</taxon>
        <taxon>Streptophyta</taxon>
        <taxon>Embryophyta</taxon>
        <taxon>Tracheophyta</taxon>
        <taxon>Spermatophyta</taxon>
        <taxon>Magnoliopsida</taxon>
        <taxon>eudicotyledons</taxon>
        <taxon>Gunneridae</taxon>
        <taxon>Pentapetalae</taxon>
        <taxon>rosids</taxon>
        <taxon>fabids</taxon>
        <taxon>Fabales</taxon>
        <taxon>Fabaceae</taxon>
        <taxon>Papilionoideae</taxon>
        <taxon>50 kb inversion clade</taxon>
        <taxon>NPAAA clade</taxon>
        <taxon>Hologalegina</taxon>
        <taxon>IRL clade</taxon>
        <taxon>Trifolieae</taxon>
        <taxon>Trifolium</taxon>
    </lineage>
</organism>
<feature type="compositionally biased region" description="Basic and acidic residues" evidence="1">
    <location>
        <begin position="44"/>
        <end position="54"/>
    </location>
</feature>
<reference evidence="2 3" key="1">
    <citation type="journal article" date="2018" name="Front. Plant Sci.">
        <title>Red Clover (Trifolium pratense) and Zigzag Clover (T. medium) - A Picture of Genomic Similarities and Differences.</title>
        <authorList>
            <person name="Dluhosova J."/>
            <person name="Istvanek J."/>
            <person name="Nedelnik J."/>
            <person name="Repkova J."/>
        </authorList>
    </citation>
    <scope>NUCLEOTIDE SEQUENCE [LARGE SCALE GENOMIC DNA]</scope>
    <source>
        <strain evidence="3">cv. 10/8</strain>
        <tissue evidence="2">Leaf</tissue>
    </source>
</reference>
<proteinExistence type="predicted"/>
<evidence type="ECO:0000313" key="3">
    <source>
        <dbReference type="Proteomes" id="UP000265520"/>
    </source>
</evidence>
<accession>A0A392QFX3</accession>
<sequence>NKRDLKEKSGFLGVFWFSDAVAPPSGLTATAPAAGEIANPSRALQREERKEQMK</sequence>
<dbReference type="Proteomes" id="UP000265520">
    <property type="component" value="Unassembled WGS sequence"/>
</dbReference>
<evidence type="ECO:0000256" key="1">
    <source>
        <dbReference type="SAM" id="MobiDB-lite"/>
    </source>
</evidence>
<dbReference type="EMBL" id="LXQA010131563">
    <property type="protein sequence ID" value="MCI22640.1"/>
    <property type="molecule type" value="Genomic_DNA"/>
</dbReference>
<comment type="caution">
    <text evidence="2">The sequence shown here is derived from an EMBL/GenBank/DDBJ whole genome shotgun (WGS) entry which is preliminary data.</text>
</comment>